<evidence type="ECO:0000256" key="5">
    <source>
        <dbReference type="RuleBase" id="RU362066"/>
    </source>
</evidence>
<sequence>MASISSLGIGSGLDLNGLLDQLQDAERGKLAPIERQLETQQTKISAYGQLQSALSQFQSASAALNDSGLYESLSTNVGGSAITATADGEAQPGSYSVNVETLATRGTLASGGVEKLDEPLTTAEQTLTFTFGDGTSQDVTIGADSSLEGIRDAINASEGSGVNATIVNDGTNFRLALSSSETGADASITGFSFSDAGTAPFAADTDNTLQAGTDAALTVNGIAITSPTNQVEGAIQGVTLNLQEEGDSTVAVEQDTRAVREAVTGFVDAYNELKGTIGTLTSFNAETGVAGELNGDSTVRTVESRMRSILSGGVEGEFSMLSDIGISLQRDGTLSIDESELDNAIANNQDALSTFFAGDADASGMAGQVNQGLDQLLSANGAVKGAITGAENRVESLTERYTRTEQTIEQTISRYRTQFGQLDSMIAQMNQTSNYLTQQFDALDAQLGRN</sequence>
<dbReference type="InterPro" id="IPR010810">
    <property type="entry name" value="Flagellin_hook_IN_motif"/>
</dbReference>
<evidence type="ECO:0000256" key="3">
    <source>
        <dbReference type="ARBA" id="ARBA00023054"/>
    </source>
</evidence>
<comment type="caution">
    <text evidence="8">The sequence shown here is derived from an EMBL/GenBank/DDBJ whole genome shotgun (WGS) entry which is preliminary data.</text>
</comment>
<dbReference type="InterPro" id="IPR040026">
    <property type="entry name" value="FliD"/>
</dbReference>
<keyword evidence="3 5" id="KW-0175">Coiled coil</keyword>
<gene>
    <name evidence="8" type="ORF">ELY33_02360</name>
</gene>
<reference evidence="8 9" key="1">
    <citation type="submission" date="2018-12" db="EMBL/GenBank/DDBJ databases">
        <title>three novel Halomonas strain isolated from plants.</title>
        <authorList>
            <person name="Sun C."/>
        </authorList>
    </citation>
    <scope>NUCLEOTIDE SEQUENCE [LARGE SCALE GENOMIC DNA]</scope>
    <source>
        <strain evidence="8 9">DSM 19434</strain>
    </source>
</reference>
<dbReference type="GO" id="GO:0009421">
    <property type="term" value="C:bacterial-type flagellum filament cap"/>
    <property type="evidence" value="ECO:0007669"/>
    <property type="project" value="InterPro"/>
</dbReference>
<comment type="function">
    <text evidence="5">Required for morphogenesis and for the elongation of the flagellar filament by facilitating polymerization of the flagellin monomers at the tip of growing filament. Forms a capping structure, which prevents flagellin subunits (transported through the central channel of the flagellum) from leaking out without polymerization at the distal end.</text>
</comment>
<evidence type="ECO:0000259" key="7">
    <source>
        <dbReference type="Pfam" id="PF07195"/>
    </source>
</evidence>
<evidence type="ECO:0000259" key="6">
    <source>
        <dbReference type="Pfam" id="PF02465"/>
    </source>
</evidence>
<accession>A0A433KW01</accession>
<dbReference type="OrthoDB" id="5980200at2"/>
<dbReference type="Pfam" id="PF07195">
    <property type="entry name" value="FliD_C"/>
    <property type="match status" value="1"/>
</dbReference>
<dbReference type="Pfam" id="PF02465">
    <property type="entry name" value="FliD_N"/>
    <property type="match status" value="1"/>
</dbReference>
<evidence type="ECO:0000256" key="1">
    <source>
        <dbReference type="ARBA" id="ARBA00009764"/>
    </source>
</evidence>
<comment type="similarity">
    <text evidence="1 5">Belongs to the FliD family.</text>
</comment>
<feature type="domain" description="Flagellar hook-associated protein 2 N-terminal" evidence="6">
    <location>
        <begin position="11"/>
        <end position="104"/>
    </location>
</feature>
<feature type="domain" description="Flagellar hook-associated protein 2 C-terminal" evidence="7">
    <location>
        <begin position="212"/>
        <end position="431"/>
    </location>
</feature>
<evidence type="ECO:0000313" key="8">
    <source>
        <dbReference type="EMBL" id="RUR33867.1"/>
    </source>
</evidence>
<dbReference type="EMBL" id="RZHG01000004">
    <property type="protein sequence ID" value="RUR33867.1"/>
    <property type="molecule type" value="Genomic_DNA"/>
</dbReference>
<dbReference type="Pfam" id="PF07196">
    <property type="entry name" value="Flagellin_IN"/>
    <property type="match status" value="1"/>
</dbReference>
<dbReference type="InterPro" id="IPR010809">
    <property type="entry name" value="FliD_C"/>
</dbReference>
<feature type="coiled-coil region" evidence="5">
    <location>
        <begin position="387"/>
        <end position="414"/>
    </location>
</feature>
<keyword evidence="4 5" id="KW-0975">Bacterial flagellum</keyword>
<dbReference type="GO" id="GO:0071973">
    <property type="term" value="P:bacterial-type flagellum-dependent cell motility"/>
    <property type="evidence" value="ECO:0007669"/>
    <property type="project" value="TreeGrafter"/>
</dbReference>
<proteinExistence type="inferred from homology"/>
<dbReference type="AlphaFoldDB" id="A0A433KW01"/>
<dbReference type="GO" id="GO:0005576">
    <property type="term" value="C:extracellular region"/>
    <property type="evidence" value="ECO:0007669"/>
    <property type="project" value="UniProtKB-SubCell"/>
</dbReference>
<evidence type="ECO:0000313" key="9">
    <source>
        <dbReference type="Proteomes" id="UP000287336"/>
    </source>
</evidence>
<name>A0A433KW01_9GAMM</name>
<dbReference type="Proteomes" id="UP000287336">
    <property type="component" value="Unassembled WGS sequence"/>
</dbReference>
<evidence type="ECO:0000256" key="2">
    <source>
        <dbReference type="ARBA" id="ARBA00011255"/>
    </source>
</evidence>
<keyword evidence="9" id="KW-1185">Reference proteome</keyword>
<comment type="subcellular location">
    <subcellularLocation>
        <location evidence="5">Secreted</location>
    </subcellularLocation>
    <subcellularLocation>
        <location evidence="5">Bacterial flagellum</location>
    </subcellularLocation>
</comment>
<dbReference type="GO" id="GO:0007155">
    <property type="term" value="P:cell adhesion"/>
    <property type="evidence" value="ECO:0007669"/>
    <property type="project" value="InterPro"/>
</dbReference>
<protein>
    <recommendedName>
        <fullName evidence="5">Flagellar hook-associated protein 2</fullName>
        <shortName evidence="5">HAP2</shortName>
    </recommendedName>
    <alternativeName>
        <fullName evidence="5">Flagellar cap protein</fullName>
    </alternativeName>
</protein>
<keyword evidence="8" id="KW-0969">Cilium</keyword>
<dbReference type="RefSeq" id="WP_126943367.1">
    <property type="nucleotide sequence ID" value="NZ_RZHG01000004.1"/>
</dbReference>
<keyword evidence="5" id="KW-0964">Secreted</keyword>
<dbReference type="PANTHER" id="PTHR30288:SF0">
    <property type="entry name" value="FLAGELLAR HOOK-ASSOCIATED PROTEIN 2"/>
    <property type="match status" value="1"/>
</dbReference>
<keyword evidence="8" id="KW-0282">Flagellum</keyword>
<keyword evidence="8" id="KW-0966">Cell projection</keyword>
<dbReference type="PANTHER" id="PTHR30288">
    <property type="entry name" value="FLAGELLAR CAP/ASSEMBLY PROTEIN FLID"/>
    <property type="match status" value="1"/>
</dbReference>
<organism evidence="8 9">
    <name type="scientific">Vreelandella andesensis</name>
    <dbReference type="NCBI Taxonomy" id="447567"/>
    <lineage>
        <taxon>Bacteria</taxon>
        <taxon>Pseudomonadati</taxon>
        <taxon>Pseudomonadota</taxon>
        <taxon>Gammaproteobacteria</taxon>
        <taxon>Oceanospirillales</taxon>
        <taxon>Halomonadaceae</taxon>
        <taxon>Vreelandella</taxon>
    </lineage>
</organism>
<evidence type="ECO:0000256" key="4">
    <source>
        <dbReference type="ARBA" id="ARBA00023143"/>
    </source>
</evidence>
<dbReference type="InterPro" id="IPR003481">
    <property type="entry name" value="FliD_N"/>
</dbReference>
<dbReference type="GO" id="GO:0009424">
    <property type="term" value="C:bacterial-type flagellum hook"/>
    <property type="evidence" value="ECO:0007669"/>
    <property type="project" value="UniProtKB-UniRule"/>
</dbReference>
<comment type="subunit">
    <text evidence="2 5">Homopentamer.</text>
</comment>